<keyword evidence="3" id="KW-1185">Reference proteome</keyword>
<evidence type="ECO:0000259" key="1">
    <source>
        <dbReference type="Pfam" id="PF04480"/>
    </source>
</evidence>
<name>A0A4R1HPI9_PSEEN</name>
<dbReference type="OrthoDB" id="3173471at2"/>
<dbReference type="InterPro" id="IPR011335">
    <property type="entry name" value="Restrct_endonuc-II-like"/>
</dbReference>
<proteinExistence type="predicted"/>
<evidence type="ECO:0000313" key="3">
    <source>
        <dbReference type="Proteomes" id="UP000295560"/>
    </source>
</evidence>
<sequence length="286" mass="31859">MTVPGWPDVFRGSDAIAAGLVTRGVLRGPRFRCLLPDTYASAGPEPNLLLLSHAAFRWSRGRGVLSGYSAAELLDASCAPHGAPAELTVGQDVLRSRDDVVVRHGELHPGEVTTVDGLRVTTALRTAFDLGRRLDLVESVVAVDTLARVHRFSPDLLLHFAIRYPHTRGVDRLLDTLYLSDRRSGSPPETRLRLVLVQAGLPRPVVQHPVLDDDRRRAVWLDLAYPRHMLGVEYDGRDHLDPDQVLRDIERHTRLAAAGWRVLRYTARDIRRDPDRIVREVASALG</sequence>
<dbReference type="AlphaFoldDB" id="A0A4R1HPI9"/>
<dbReference type="InterPro" id="IPR007569">
    <property type="entry name" value="DUF559"/>
</dbReference>
<dbReference type="RefSeq" id="WP_132431091.1">
    <property type="nucleotide sequence ID" value="NZ_SMFZ01000002.1"/>
</dbReference>
<dbReference type="EMBL" id="SMFZ01000002">
    <property type="protein sequence ID" value="TCK22320.1"/>
    <property type="molecule type" value="Genomic_DNA"/>
</dbReference>
<dbReference type="Pfam" id="PF04480">
    <property type="entry name" value="DUF559"/>
    <property type="match status" value="1"/>
</dbReference>
<feature type="domain" description="DUF559" evidence="1">
    <location>
        <begin position="222"/>
        <end position="285"/>
    </location>
</feature>
<protein>
    <submittedName>
        <fullName evidence="2">Uncharacterized protein DUF559</fullName>
    </submittedName>
</protein>
<dbReference type="Proteomes" id="UP000295560">
    <property type="component" value="Unassembled WGS sequence"/>
</dbReference>
<reference evidence="2 3" key="1">
    <citation type="submission" date="2019-03" db="EMBL/GenBank/DDBJ databases">
        <title>Sequencing the genomes of 1000 actinobacteria strains.</title>
        <authorList>
            <person name="Klenk H.-P."/>
        </authorList>
    </citation>
    <scope>NUCLEOTIDE SEQUENCE [LARGE SCALE GENOMIC DNA]</scope>
    <source>
        <strain evidence="2 3">DSM 44969</strain>
    </source>
</reference>
<dbReference type="SUPFAM" id="SSF52980">
    <property type="entry name" value="Restriction endonuclease-like"/>
    <property type="match status" value="1"/>
</dbReference>
<gene>
    <name evidence="2" type="ORF">EV378_6321</name>
</gene>
<organism evidence="2 3">
    <name type="scientific">Pseudonocardia endophytica</name>
    <dbReference type="NCBI Taxonomy" id="401976"/>
    <lineage>
        <taxon>Bacteria</taxon>
        <taxon>Bacillati</taxon>
        <taxon>Actinomycetota</taxon>
        <taxon>Actinomycetes</taxon>
        <taxon>Pseudonocardiales</taxon>
        <taxon>Pseudonocardiaceae</taxon>
        <taxon>Pseudonocardia</taxon>
    </lineage>
</organism>
<accession>A0A4R1HPI9</accession>
<comment type="caution">
    <text evidence="2">The sequence shown here is derived from an EMBL/GenBank/DDBJ whole genome shotgun (WGS) entry which is preliminary data.</text>
</comment>
<evidence type="ECO:0000313" key="2">
    <source>
        <dbReference type="EMBL" id="TCK22320.1"/>
    </source>
</evidence>
<dbReference type="Gene3D" id="3.40.960.10">
    <property type="entry name" value="VSR Endonuclease"/>
    <property type="match status" value="1"/>
</dbReference>